<reference evidence="1 2" key="1">
    <citation type="journal article" date="2019" name="Int. J. Syst. Evol. Microbiol.">
        <title>The Global Catalogue of Microorganisms (GCM) 10K type strain sequencing project: providing services to taxonomists for standard genome sequencing and annotation.</title>
        <authorList>
            <consortium name="The Broad Institute Genomics Platform"/>
            <consortium name="The Broad Institute Genome Sequencing Center for Infectious Disease"/>
            <person name="Wu L."/>
            <person name="Ma J."/>
        </authorList>
    </citation>
    <scope>NUCLEOTIDE SEQUENCE [LARGE SCALE GENOMIC DNA]</scope>
    <source>
        <strain evidence="1 2">GX21</strain>
    </source>
</reference>
<dbReference type="Proteomes" id="UP001596434">
    <property type="component" value="Unassembled WGS sequence"/>
</dbReference>
<dbReference type="RefSeq" id="WP_379704100.1">
    <property type="nucleotide sequence ID" value="NZ_JBHTAT010000001.1"/>
</dbReference>
<dbReference type="GeneID" id="96954175"/>
<proteinExistence type="predicted"/>
<evidence type="ECO:0000313" key="2">
    <source>
        <dbReference type="Proteomes" id="UP001596434"/>
    </source>
</evidence>
<keyword evidence="2" id="KW-1185">Reference proteome</keyword>
<gene>
    <name evidence="1" type="primary">gvpO</name>
    <name evidence="1" type="ORF">ACFQKE_10950</name>
</gene>
<dbReference type="AlphaFoldDB" id="A0ABD5ZZX4"/>
<organism evidence="1 2">
    <name type="scientific">Haloplanus litoreus</name>
    <dbReference type="NCBI Taxonomy" id="767515"/>
    <lineage>
        <taxon>Archaea</taxon>
        <taxon>Methanobacteriati</taxon>
        <taxon>Methanobacteriota</taxon>
        <taxon>Stenosarchaea group</taxon>
        <taxon>Halobacteria</taxon>
        <taxon>Halobacteriales</taxon>
        <taxon>Haloferacaceae</taxon>
        <taxon>Haloplanus</taxon>
    </lineage>
</organism>
<protein>
    <submittedName>
        <fullName evidence="1">Gas vesicle protein GvpO, halophile-type</fullName>
    </submittedName>
</protein>
<name>A0ABD5ZZX4_9EURY</name>
<comment type="caution">
    <text evidence="1">The sequence shown here is derived from an EMBL/GenBank/DDBJ whole genome shotgun (WGS) entry which is preliminary data.</text>
</comment>
<accession>A0ABD5ZZX4</accession>
<dbReference type="EMBL" id="JBHTAT010000001">
    <property type="protein sequence ID" value="MFC7255801.1"/>
    <property type="molecule type" value="Genomic_DNA"/>
</dbReference>
<dbReference type="NCBIfam" id="NF045806">
    <property type="entry name" value="GvpO_arch_Nterm"/>
    <property type="match status" value="1"/>
</dbReference>
<sequence>MPDLEDEERCIAITGSGDRCSRVAKDGRFCFQHDESYETVEIQPAESAGIVNWLSSELESRAAQASDIQRDVYMNLADMQSGLENAIDDFRSGDTSLDTLLDRFVETAEEVGGDRSRNTAAGAFIGGIAGAPLGPAGIYAGIVAGSSVSFFMTPKDERTIIAIPVDEIPDDAEVVPSNHPAIDPVSPIQLVVESASDGEDEDWVRETNTRSWDMDEVESALGDLPEYDADDSPPGGYYIRDVETGRVVVVIFGIPDDDFPTS</sequence>
<dbReference type="InterPro" id="IPR054824">
    <property type="entry name" value="GvpO-like_N"/>
</dbReference>
<evidence type="ECO:0000313" key="1">
    <source>
        <dbReference type="EMBL" id="MFC7255801.1"/>
    </source>
</evidence>